<gene>
    <name evidence="1" type="ORF">MSG28_006110</name>
</gene>
<keyword evidence="2" id="KW-1185">Reference proteome</keyword>
<evidence type="ECO:0000313" key="1">
    <source>
        <dbReference type="EMBL" id="KAI8422211.1"/>
    </source>
</evidence>
<organism evidence="1 2">
    <name type="scientific">Choristoneura fumiferana</name>
    <name type="common">Spruce budworm moth</name>
    <name type="synonym">Archips fumiferana</name>
    <dbReference type="NCBI Taxonomy" id="7141"/>
    <lineage>
        <taxon>Eukaryota</taxon>
        <taxon>Metazoa</taxon>
        <taxon>Ecdysozoa</taxon>
        <taxon>Arthropoda</taxon>
        <taxon>Hexapoda</taxon>
        <taxon>Insecta</taxon>
        <taxon>Pterygota</taxon>
        <taxon>Neoptera</taxon>
        <taxon>Endopterygota</taxon>
        <taxon>Lepidoptera</taxon>
        <taxon>Glossata</taxon>
        <taxon>Ditrysia</taxon>
        <taxon>Tortricoidea</taxon>
        <taxon>Tortricidae</taxon>
        <taxon>Tortricinae</taxon>
        <taxon>Choristoneura</taxon>
    </lineage>
</organism>
<sequence length="517" mass="56991">MSDEKQPLLTGPNISIEHAEVQNQAVELVIDPIAPIKDEKAKSDYHPASERHLEHPTSNFDTMIHLLKGNIGTGILAMPDAFKNAGLLFGVFGTLLMGAVCTHCMHMLVRCSHELCIRNQRPALSFPEVIEDAFSSGPVALRSYAKNMRKVVNVFLVITQLGFCCVYFLFVATNLQDTMRFFHINLSVHFYLVLLFPPIVALAMVKNLKYLTPVSLVASIMTAWGLIITFYYILQDLPHTSSVKPFASWHQLPLYFGTAIYAFEGIGVAALLAVPPSASSMWSCSSTRSSFSTGTDSFTDHGFHDKHIKVEGFIWGVATKVLPLENNMKTPEDFGGWNGVLNTGMVIVAALYTAIGFFGYLKYGEDVLGSITLNLPNDFLAQSVRAVMAASIFLSYGLQFYVPMNIVWPYIKSRLTSEKALKHGEAVTRIVLISVTFAAAALIPNLSGIISLVGAVSSSALALILPPVIEIMTFWPDQLGKRDWKLWKDVLIILFGLTGFFFGTYASIENIINPPHP</sequence>
<name>A0ACC0JDK6_CHOFU</name>
<accession>A0ACC0JDK6</accession>
<reference evidence="1 2" key="1">
    <citation type="journal article" date="2022" name="Genome Biol. Evol.">
        <title>The Spruce Budworm Genome: Reconstructing the Evolutionary History of Antifreeze Proteins.</title>
        <authorList>
            <person name="Beliveau C."/>
            <person name="Gagne P."/>
            <person name="Picq S."/>
            <person name="Vernygora O."/>
            <person name="Keeling C.I."/>
            <person name="Pinkney K."/>
            <person name="Doucet D."/>
            <person name="Wen F."/>
            <person name="Johnston J.S."/>
            <person name="Maaroufi H."/>
            <person name="Boyle B."/>
            <person name="Laroche J."/>
            <person name="Dewar K."/>
            <person name="Juretic N."/>
            <person name="Blackburn G."/>
            <person name="Nisole A."/>
            <person name="Brunet B."/>
            <person name="Brandao M."/>
            <person name="Lumley L."/>
            <person name="Duan J."/>
            <person name="Quan G."/>
            <person name="Lucarotti C.J."/>
            <person name="Roe A.D."/>
            <person name="Sperling F.A.H."/>
            <person name="Levesque R.C."/>
            <person name="Cusson M."/>
        </authorList>
    </citation>
    <scope>NUCLEOTIDE SEQUENCE [LARGE SCALE GENOMIC DNA]</scope>
    <source>
        <strain evidence="1">Glfc:IPQL:Cfum</strain>
    </source>
</reference>
<comment type="caution">
    <text evidence="1">The sequence shown here is derived from an EMBL/GenBank/DDBJ whole genome shotgun (WGS) entry which is preliminary data.</text>
</comment>
<evidence type="ECO:0000313" key="2">
    <source>
        <dbReference type="Proteomes" id="UP001064048"/>
    </source>
</evidence>
<dbReference type="EMBL" id="CM046110">
    <property type="protein sequence ID" value="KAI8422211.1"/>
    <property type="molecule type" value="Genomic_DNA"/>
</dbReference>
<protein>
    <submittedName>
        <fullName evidence="1">Uncharacterized protein</fullName>
    </submittedName>
</protein>
<proteinExistence type="predicted"/>
<dbReference type="Proteomes" id="UP001064048">
    <property type="component" value="Chromosome 10"/>
</dbReference>